<feature type="transmembrane region" description="Helical" evidence="1">
    <location>
        <begin position="12"/>
        <end position="31"/>
    </location>
</feature>
<evidence type="ECO:0000313" key="2">
    <source>
        <dbReference type="EMBL" id="SMO55603.1"/>
    </source>
</evidence>
<dbReference type="AlphaFoldDB" id="A0A521C887"/>
<gene>
    <name evidence="2" type="ORF">SAMN06265221_10465</name>
</gene>
<dbReference type="Proteomes" id="UP000319014">
    <property type="component" value="Unassembled WGS sequence"/>
</dbReference>
<evidence type="ECO:0000256" key="1">
    <source>
        <dbReference type="SAM" id="Phobius"/>
    </source>
</evidence>
<keyword evidence="1" id="KW-1133">Transmembrane helix</keyword>
<organism evidence="2 3">
    <name type="scientific">Paracoccus laeviglucosivorans</name>
    <dbReference type="NCBI Taxonomy" id="1197861"/>
    <lineage>
        <taxon>Bacteria</taxon>
        <taxon>Pseudomonadati</taxon>
        <taxon>Pseudomonadota</taxon>
        <taxon>Alphaproteobacteria</taxon>
        <taxon>Rhodobacterales</taxon>
        <taxon>Paracoccaceae</taxon>
        <taxon>Paracoccus</taxon>
    </lineage>
</organism>
<dbReference type="RefSeq" id="WP_142662282.1">
    <property type="nucleotide sequence ID" value="NZ_FXTK01000004.1"/>
</dbReference>
<evidence type="ECO:0000313" key="3">
    <source>
        <dbReference type="Proteomes" id="UP000319014"/>
    </source>
</evidence>
<reference evidence="2 3" key="1">
    <citation type="submission" date="2017-05" db="EMBL/GenBank/DDBJ databases">
        <authorList>
            <person name="Varghese N."/>
            <person name="Submissions S."/>
        </authorList>
    </citation>
    <scope>NUCLEOTIDE SEQUENCE [LARGE SCALE GENOMIC DNA]</scope>
    <source>
        <strain evidence="2 3">DSM 100094</strain>
    </source>
</reference>
<name>A0A521C887_9RHOB</name>
<protein>
    <submittedName>
        <fullName evidence="2">Uncharacterized protein</fullName>
    </submittedName>
</protein>
<keyword evidence="1" id="KW-0472">Membrane</keyword>
<dbReference type="EMBL" id="FXTK01000004">
    <property type="protein sequence ID" value="SMO55603.1"/>
    <property type="molecule type" value="Genomic_DNA"/>
</dbReference>
<sequence length="220" mass="24722">MTPYLDSFLSPHAQQGIIAGLFIAVGWIVAARQNRNREGKQRGERSRDIQRALLAEIRAHVATLEAQRMDEAALRTILAGDHVPVIPKQANDRIYVTVLKDVHLLPELIIDPVVTYYRQIAMMGAFAEALEKQAEKDRARAIGMFVDYLEMTEAARESGQEAMRLLMTSVFLGEEALRQAHEKEREALLADIARLPATLPAELAELRDRLNRRSSGRSDP</sequence>
<accession>A0A521C887</accession>
<keyword evidence="1" id="KW-0812">Transmembrane</keyword>
<dbReference type="OrthoDB" id="7836441at2"/>
<proteinExistence type="predicted"/>
<keyword evidence="3" id="KW-1185">Reference proteome</keyword>